<protein>
    <submittedName>
        <fullName evidence="4">NHL repeat-containing protein</fullName>
    </submittedName>
</protein>
<dbReference type="InterPro" id="IPR013658">
    <property type="entry name" value="SGL"/>
</dbReference>
<dbReference type="Pfam" id="PF01436">
    <property type="entry name" value="NHL"/>
    <property type="match status" value="1"/>
</dbReference>
<organism evidence="4 5">
    <name type="scientific">Neorhodopirellula lusitana</name>
    <dbReference type="NCBI Taxonomy" id="445327"/>
    <lineage>
        <taxon>Bacteria</taxon>
        <taxon>Pseudomonadati</taxon>
        <taxon>Planctomycetota</taxon>
        <taxon>Planctomycetia</taxon>
        <taxon>Pirellulales</taxon>
        <taxon>Pirellulaceae</taxon>
        <taxon>Neorhodopirellula</taxon>
    </lineage>
</organism>
<accession>A0ABY1PYN5</accession>
<sequence>MPIHDPVRKLRLSRRVALQAITGGLTLPLAGGCVSTIGPSEVDLVWGRRGFTDGRFLKPRAITIDPLDQLYIVDTTGRIQVFDVDGNHLRTWKTLDTANGRPTGLAFDNTDPESPRLLVADTHYYRMLVYSPTGELQTDQQIGGVSGFEPGQFAFVTDAVIDTKGNHYIGEYGASDRVQKFDRDGKFVAQWGGTGSQPGQFLRPQSLVVDGSTLWIADACNHRIVRYDLDHTTPKLVSLWGTEGDGPGQLHYPYDLAIDSDGSVIVCEYGNQRLQRFTPDGKVLSYWGSPGHASGQLYQPWGVVVDSRQRVHVLDSNNHRVQRLAAF</sequence>
<dbReference type="RefSeq" id="WP_283431703.1">
    <property type="nucleotide sequence ID" value="NZ_FXUG01000002.1"/>
</dbReference>
<gene>
    <name evidence="4" type="ORF">SAMN06265222_102390</name>
</gene>
<dbReference type="SUPFAM" id="SSF63829">
    <property type="entry name" value="Calcium-dependent phosphotriesterase"/>
    <property type="match status" value="1"/>
</dbReference>
<name>A0ABY1PYN5_9BACT</name>
<evidence type="ECO:0000259" key="3">
    <source>
        <dbReference type="Pfam" id="PF08450"/>
    </source>
</evidence>
<dbReference type="EMBL" id="FXUG01000002">
    <property type="protein sequence ID" value="SMP48155.1"/>
    <property type="molecule type" value="Genomic_DNA"/>
</dbReference>
<dbReference type="InterPro" id="IPR001258">
    <property type="entry name" value="NHL_repeat"/>
</dbReference>
<feature type="domain" description="SMP-30/Gluconolactonase/LRE-like region" evidence="3">
    <location>
        <begin position="210"/>
        <end position="290"/>
    </location>
</feature>
<proteinExistence type="predicted"/>
<feature type="repeat" description="NHL" evidence="2">
    <location>
        <begin position="241"/>
        <end position="280"/>
    </location>
</feature>
<dbReference type="InterPro" id="IPR011042">
    <property type="entry name" value="6-blade_b-propeller_TolB-like"/>
</dbReference>
<keyword evidence="5" id="KW-1185">Reference proteome</keyword>
<dbReference type="PANTHER" id="PTHR24104">
    <property type="entry name" value="E3 UBIQUITIN-PROTEIN LIGASE NHLRC1-RELATED"/>
    <property type="match status" value="1"/>
</dbReference>
<dbReference type="PROSITE" id="PS51125">
    <property type="entry name" value="NHL"/>
    <property type="match status" value="3"/>
</dbReference>
<feature type="repeat" description="NHL" evidence="2">
    <location>
        <begin position="47"/>
        <end position="85"/>
    </location>
</feature>
<dbReference type="PANTHER" id="PTHR24104:SF25">
    <property type="entry name" value="PROTEIN LIN-41"/>
    <property type="match status" value="1"/>
</dbReference>
<feature type="repeat" description="NHL" evidence="2">
    <location>
        <begin position="288"/>
        <end position="327"/>
    </location>
</feature>
<reference evidence="4 5" key="1">
    <citation type="submission" date="2017-05" db="EMBL/GenBank/DDBJ databases">
        <authorList>
            <person name="Varghese N."/>
            <person name="Submissions S."/>
        </authorList>
    </citation>
    <scope>NUCLEOTIDE SEQUENCE [LARGE SCALE GENOMIC DNA]</scope>
    <source>
        <strain evidence="4 5">DSM 25457</strain>
    </source>
</reference>
<comment type="caution">
    <text evidence="4">The sequence shown here is derived from an EMBL/GenBank/DDBJ whole genome shotgun (WGS) entry which is preliminary data.</text>
</comment>
<dbReference type="CDD" id="cd14956">
    <property type="entry name" value="NHL_like_3"/>
    <property type="match status" value="1"/>
</dbReference>
<evidence type="ECO:0000313" key="4">
    <source>
        <dbReference type="EMBL" id="SMP48155.1"/>
    </source>
</evidence>
<evidence type="ECO:0000256" key="2">
    <source>
        <dbReference type="PROSITE-ProRule" id="PRU00504"/>
    </source>
</evidence>
<dbReference type="Pfam" id="PF08450">
    <property type="entry name" value="SGL"/>
    <property type="match status" value="1"/>
</dbReference>
<evidence type="ECO:0000256" key="1">
    <source>
        <dbReference type="ARBA" id="ARBA00022737"/>
    </source>
</evidence>
<evidence type="ECO:0000313" key="5">
    <source>
        <dbReference type="Proteomes" id="UP001158067"/>
    </source>
</evidence>
<dbReference type="Gene3D" id="2.120.10.30">
    <property type="entry name" value="TolB, C-terminal domain"/>
    <property type="match status" value="3"/>
</dbReference>
<dbReference type="Proteomes" id="UP001158067">
    <property type="component" value="Unassembled WGS sequence"/>
</dbReference>
<keyword evidence="1" id="KW-0677">Repeat</keyword>
<dbReference type="InterPro" id="IPR050952">
    <property type="entry name" value="TRIM-NHL_E3_ligases"/>
</dbReference>